<dbReference type="InterPro" id="IPR003439">
    <property type="entry name" value="ABC_transporter-like_ATP-bd"/>
</dbReference>
<dbReference type="PANTHER" id="PTHR42734">
    <property type="entry name" value="METAL TRANSPORT SYSTEM ATP-BINDING PROTEIN TM_0124-RELATED"/>
    <property type="match status" value="1"/>
</dbReference>
<keyword evidence="3" id="KW-0067">ATP-binding</keyword>
<keyword evidence="2" id="KW-0547">Nucleotide-binding</keyword>
<evidence type="ECO:0000256" key="2">
    <source>
        <dbReference type="ARBA" id="ARBA00022741"/>
    </source>
</evidence>
<dbReference type="Gene3D" id="3.40.50.300">
    <property type="entry name" value="P-loop containing nucleotide triphosphate hydrolases"/>
    <property type="match status" value="1"/>
</dbReference>
<dbReference type="Pfam" id="PF00005">
    <property type="entry name" value="ABC_tran"/>
    <property type="match status" value="1"/>
</dbReference>
<evidence type="ECO:0000313" key="5">
    <source>
        <dbReference type="EMBL" id="CFX39712.1"/>
    </source>
</evidence>
<dbReference type="STRING" id="690567.1130"/>
<sequence>MALIEARGVEFGYNGIPLFQNINFSIESGELFCLLGPNGCGKTTLLDCILGHLKPLKGEILLNDSNISRIRPEQIARQVAYVPQNHEKTFPYRVLDVVLMGRAAYIGMFDRPGEEDLAIAEEALATVGITHLKDRRYTQLSGGEVQLVMVARALAQRTPVIVMDEPTAHLDFKHELVIMEKVVELVREQGLTILMATHFPNHCFYFENSGLITRVALMSNMNFLALGSPSEVLSEENLKQLYYVNTRVVSFPVDVNQEIKQIIAISTTDSRHEDKQGRSVL</sequence>
<evidence type="ECO:0000256" key="3">
    <source>
        <dbReference type="ARBA" id="ARBA00022840"/>
    </source>
</evidence>
<dbReference type="GO" id="GO:0005524">
    <property type="term" value="F:ATP binding"/>
    <property type="evidence" value="ECO:0007669"/>
    <property type="project" value="UniProtKB-KW"/>
</dbReference>
<dbReference type="PROSITE" id="PS50893">
    <property type="entry name" value="ABC_TRANSPORTER_2"/>
    <property type="match status" value="1"/>
</dbReference>
<dbReference type="AlphaFoldDB" id="A0A0E4GAP9"/>
<dbReference type="OrthoDB" id="9799337at2"/>
<dbReference type="FunFam" id="3.40.50.300:FF:000134">
    <property type="entry name" value="Iron-enterobactin ABC transporter ATP-binding protein"/>
    <property type="match status" value="1"/>
</dbReference>
<dbReference type="GO" id="GO:0016887">
    <property type="term" value="F:ATP hydrolysis activity"/>
    <property type="evidence" value="ECO:0007669"/>
    <property type="project" value="InterPro"/>
</dbReference>
<protein>
    <submittedName>
        <fullName evidence="5">ABC transporter-like</fullName>
    </submittedName>
</protein>
<reference evidence="5 6" key="1">
    <citation type="submission" date="2015-03" db="EMBL/GenBank/DDBJ databases">
        <authorList>
            <person name="Murphy D."/>
        </authorList>
    </citation>
    <scope>NUCLEOTIDE SEQUENCE [LARGE SCALE GENOMIC DNA]</scope>
    <source>
        <strain evidence="5 6">OL-4</strain>
    </source>
</reference>
<dbReference type="InterPro" id="IPR050153">
    <property type="entry name" value="Metal_Ion_Import_ABC"/>
</dbReference>
<name>A0A0E4GAP9_9FIRM</name>
<evidence type="ECO:0000259" key="4">
    <source>
        <dbReference type="PROSITE" id="PS50893"/>
    </source>
</evidence>
<dbReference type="EMBL" id="CGIH01000020">
    <property type="protein sequence ID" value="CFX39712.1"/>
    <property type="molecule type" value="Genomic_DNA"/>
</dbReference>
<evidence type="ECO:0000313" key="6">
    <source>
        <dbReference type="Proteomes" id="UP000045545"/>
    </source>
</evidence>
<dbReference type="SUPFAM" id="SSF52540">
    <property type="entry name" value="P-loop containing nucleoside triphosphate hydrolases"/>
    <property type="match status" value="1"/>
</dbReference>
<evidence type="ECO:0000256" key="1">
    <source>
        <dbReference type="ARBA" id="ARBA00022448"/>
    </source>
</evidence>
<dbReference type="RefSeq" id="WP_046496476.1">
    <property type="nucleotide sequence ID" value="NZ_CGIH01000020.1"/>
</dbReference>
<feature type="domain" description="ABC transporter" evidence="4">
    <location>
        <begin position="4"/>
        <end position="245"/>
    </location>
</feature>
<dbReference type="CDD" id="cd03214">
    <property type="entry name" value="ABC_Iron-Siderophores_B12_Hemin"/>
    <property type="match status" value="1"/>
</dbReference>
<accession>A0A0E4GAP9</accession>
<dbReference type="SMART" id="SM00382">
    <property type="entry name" value="AAA"/>
    <property type="match status" value="1"/>
</dbReference>
<dbReference type="InterPro" id="IPR027417">
    <property type="entry name" value="P-loop_NTPase"/>
</dbReference>
<keyword evidence="1" id="KW-0813">Transport</keyword>
<proteinExistence type="predicted"/>
<gene>
    <name evidence="5" type="ORF">1130</name>
</gene>
<keyword evidence="6" id="KW-1185">Reference proteome</keyword>
<dbReference type="InterPro" id="IPR003593">
    <property type="entry name" value="AAA+_ATPase"/>
</dbReference>
<dbReference type="PANTHER" id="PTHR42734:SF19">
    <property type="entry name" value="IRON COMPOUNDS ABC TRANSPORTER, ATP-BINDING PROTEIN"/>
    <property type="match status" value="1"/>
</dbReference>
<organism evidence="5 6">
    <name type="scientific">Syntrophomonas zehnderi OL-4</name>
    <dbReference type="NCBI Taxonomy" id="690567"/>
    <lineage>
        <taxon>Bacteria</taxon>
        <taxon>Bacillati</taxon>
        <taxon>Bacillota</taxon>
        <taxon>Clostridia</taxon>
        <taxon>Eubacteriales</taxon>
        <taxon>Syntrophomonadaceae</taxon>
        <taxon>Syntrophomonas</taxon>
    </lineage>
</organism>
<dbReference type="Proteomes" id="UP000045545">
    <property type="component" value="Unassembled WGS sequence"/>
</dbReference>